<reference evidence="2 3" key="2">
    <citation type="journal article" date="2007" name="BMC Biol.">
        <title>A 100%-complete sequence reveals unusually simple genomic features in the hot-spring red alga Cyanidioschyzon merolae.</title>
        <authorList>
            <person name="Nozaki H."/>
            <person name="Takano H."/>
            <person name="Misumi O."/>
            <person name="Terasawa K."/>
            <person name="Matsuzaki M."/>
            <person name="Maruyama S."/>
            <person name="Nishida K."/>
            <person name="Yagisawa F."/>
            <person name="Yoshida Y."/>
            <person name="Fujiwara T."/>
            <person name="Takio S."/>
            <person name="Tamura K."/>
            <person name="Chung S.J."/>
            <person name="Nakamura S."/>
            <person name="Kuroiwa H."/>
            <person name="Tanaka K."/>
            <person name="Sato N."/>
            <person name="Kuroiwa T."/>
        </authorList>
    </citation>
    <scope>NUCLEOTIDE SEQUENCE [LARGE SCALE GENOMIC DNA]</scope>
    <source>
        <strain evidence="2 3">10D</strain>
    </source>
</reference>
<evidence type="ECO:0000313" key="3">
    <source>
        <dbReference type="Proteomes" id="UP000007014"/>
    </source>
</evidence>
<accession>M1V6G8</accession>
<keyword evidence="1" id="KW-0472">Membrane</keyword>
<sequence length="150" mass="16303">MFVELAATARWGLVPLAGRTGHSVSFAATRAGAREPHLNLRRARALRTKPAPIKLCLVSSGAAEEAGMAPSASGLHSKGASMHLAGLIPLVPNWLVAVLYLYFAYRFYRGFERTTFDSSSKLILTLIWPLLLITGSGRRNLQRALRGDDT</sequence>
<keyword evidence="3" id="KW-1185">Reference proteome</keyword>
<dbReference type="GeneID" id="16992311"/>
<organism evidence="2 3">
    <name type="scientific">Cyanidioschyzon merolae (strain NIES-3377 / 10D)</name>
    <name type="common">Unicellular red alga</name>
    <dbReference type="NCBI Taxonomy" id="280699"/>
    <lineage>
        <taxon>Eukaryota</taxon>
        <taxon>Rhodophyta</taxon>
        <taxon>Bangiophyceae</taxon>
        <taxon>Cyanidiales</taxon>
        <taxon>Cyanidiaceae</taxon>
        <taxon>Cyanidioschyzon</taxon>
    </lineage>
</organism>
<dbReference type="RefSeq" id="XP_005535200.1">
    <property type="nucleotide sequence ID" value="XM_005535143.1"/>
</dbReference>
<evidence type="ECO:0000313" key="2">
    <source>
        <dbReference type="EMBL" id="BAM78914.1"/>
    </source>
</evidence>
<proteinExistence type="predicted"/>
<dbReference type="EMBL" id="AP006484">
    <property type="protein sequence ID" value="BAM78914.1"/>
    <property type="molecule type" value="Genomic_DNA"/>
</dbReference>
<dbReference type="AlphaFoldDB" id="M1V6G8"/>
<dbReference type="OrthoDB" id="5827at2759"/>
<dbReference type="KEGG" id="cme:CYME_CMB106C"/>
<evidence type="ECO:0000256" key="1">
    <source>
        <dbReference type="SAM" id="Phobius"/>
    </source>
</evidence>
<gene>
    <name evidence="2" type="ORF">CYME_CMB106C</name>
</gene>
<keyword evidence="1" id="KW-0812">Transmembrane</keyword>
<keyword evidence="1" id="KW-1133">Transmembrane helix</keyword>
<dbReference type="HOGENOM" id="CLU_1743122_0_0_1"/>
<dbReference type="Gramene" id="CMB106CT">
    <property type="protein sequence ID" value="CMB106CT"/>
    <property type="gene ID" value="CMB106C"/>
</dbReference>
<protein>
    <submittedName>
        <fullName evidence="2">Uncharacterized protein</fullName>
    </submittedName>
</protein>
<dbReference type="Proteomes" id="UP000007014">
    <property type="component" value="Chromosome 2"/>
</dbReference>
<reference evidence="2 3" key="1">
    <citation type="journal article" date="2004" name="Nature">
        <title>Genome sequence of the ultrasmall unicellular red alga Cyanidioschyzon merolae 10D.</title>
        <authorList>
            <person name="Matsuzaki M."/>
            <person name="Misumi O."/>
            <person name="Shin-i T."/>
            <person name="Maruyama S."/>
            <person name="Takahara M."/>
            <person name="Miyagishima S."/>
            <person name="Mori T."/>
            <person name="Nishida K."/>
            <person name="Yagisawa F."/>
            <person name="Nishida K."/>
            <person name="Yoshida Y."/>
            <person name="Nishimura Y."/>
            <person name="Nakao S."/>
            <person name="Kobayashi T."/>
            <person name="Momoyama Y."/>
            <person name="Higashiyama T."/>
            <person name="Minoda A."/>
            <person name="Sano M."/>
            <person name="Nomoto H."/>
            <person name="Oishi K."/>
            <person name="Hayashi H."/>
            <person name="Ohta F."/>
            <person name="Nishizaka S."/>
            <person name="Haga S."/>
            <person name="Miura S."/>
            <person name="Morishita T."/>
            <person name="Kabeya Y."/>
            <person name="Terasawa K."/>
            <person name="Suzuki Y."/>
            <person name="Ishii Y."/>
            <person name="Asakawa S."/>
            <person name="Takano H."/>
            <person name="Ohta N."/>
            <person name="Kuroiwa H."/>
            <person name="Tanaka K."/>
            <person name="Shimizu N."/>
            <person name="Sugano S."/>
            <person name="Sato N."/>
            <person name="Nozaki H."/>
            <person name="Ogasawara N."/>
            <person name="Kohara Y."/>
            <person name="Kuroiwa T."/>
        </authorList>
    </citation>
    <scope>NUCLEOTIDE SEQUENCE [LARGE SCALE GENOMIC DNA]</scope>
    <source>
        <strain evidence="2 3">10D</strain>
    </source>
</reference>
<name>M1V6G8_CYAM1</name>
<feature type="transmembrane region" description="Helical" evidence="1">
    <location>
        <begin position="84"/>
        <end position="108"/>
    </location>
</feature>